<sequence>MADVVPSNALDYETCRLLSTTLQADGETPVTTKCICNLKRKTEEGEVEDDTNAQISKKQRTLHDHDAPSPGLSSYASIRPPEPSSINGILRQHCRKSLYVKPLYWTLQHLELLGC</sequence>
<gene>
    <name evidence="2" type="ORF">CFAM422_006743</name>
</gene>
<dbReference type="Proteomes" id="UP000801864">
    <property type="component" value="Unassembled WGS sequence"/>
</dbReference>
<feature type="region of interest" description="Disordered" evidence="1">
    <location>
        <begin position="43"/>
        <end position="80"/>
    </location>
</feature>
<dbReference type="AlphaFoldDB" id="A0A9P5CB25"/>
<name>A0A9P5CB25_9HYPO</name>
<dbReference type="EMBL" id="QLNT01000011">
    <property type="protein sequence ID" value="KAF3069994.1"/>
    <property type="molecule type" value="Genomic_DNA"/>
</dbReference>
<proteinExistence type="predicted"/>
<comment type="caution">
    <text evidence="2">The sequence shown here is derived from an EMBL/GenBank/DDBJ whole genome shotgun (WGS) entry which is preliminary data.</text>
</comment>
<evidence type="ECO:0000256" key="1">
    <source>
        <dbReference type="SAM" id="MobiDB-lite"/>
    </source>
</evidence>
<evidence type="ECO:0000313" key="2">
    <source>
        <dbReference type="EMBL" id="KAF3069994.1"/>
    </source>
</evidence>
<protein>
    <submittedName>
        <fullName evidence="2">Uncharacterized protein</fullName>
    </submittedName>
</protein>
<accession>A0A9P5CB25</accession>
<organism evidence="2 3">
    <name type="scientific">Trichoderma lentiforme</name>
    <dbReference type="NCBI Taxonomy" id="1567552"/>
    <lineage>
        <taxon>Eukaryota</taxon>
        <taxon>Fungi</taxon>
        <taxon>Dikarya</taxon>
        <taxon>Ascomycota</taxon>
        <taxon>Pezizomycotina</taxon>
        <taxon>Sordariomycetes</taxon>
        <taxon>Hypocreomycetidae</taxon>
        <taxon>Hypocreales</taxon>
        <taxon>Hypocreaceae</taxon>
        <taxon>Trichoderma</taxon>
    </lineage>
</organism>
<reference evidence="2 3" key="1">
    <citation type="submission" date="2018-06" db="EMBL/GenBank/DDBJ databases">
        <title>Genome analysis of cellulolytic fungus Trichoderma lentiforme CFAM-422.</title>
        <authorList>
            <person name="Steindorff A.S."/>
            <person name="Formighieri E.F."/>
            <person name="Midorikawa G.E.O."/>
            <person name="Tamietti M.S."/>
            <person name="Ramos E.Z."/>
            <person name="Silva A.S."/>
            <person name="Bon E.P.S."/>
            <person name="Mendes T.D."/>
            <person name="Damaso M.C.T."/>
            <person name="Favaro L.C.L."/>
        </authorList>
    </citation>
    <scope>NUCLEOTIDE SEQUENCE [LARGE SCALE GENOMIC DNA]</scope>
    <source>
        <strain evidence="2 3">CFAM-422</strain>
    </source>
</reference>
<keyword evidence="3" id="KW-1185">Reference proteome</keyword>
<evidence type="ECO:0000313" key="3">
    <source>
        <dbReference type="Proteomes" id="UP000801864"/>
    </source>
</evidence>